<keyword evidence="6" id="KW-0482">Metalloprotease</keyword>
<dbReference type="CDD" id="cd08071">
    <property type="entry name" value="MPN_DUF2466"/>
    <property type="match status" value="1"/>
</dbReference>
<sequence>MLIAENELVSLPRERLLQVGVENLTTQELLAILLRTGTKHRSVIELSEEVVSHFRTLFDLKEASLEELQLITGVGKIKAIELQAAIELGQRVARSKQLKLGQVVSSHMLGKELIEEMKDWRQEHLLVIYLNTKNQMIKKEIIFKGTLNQSIAHPREIYRVAVKCAAARFILVHNHPSGNPEVSQQDIDFTNRIVECGKIMGIEILDHLVIGESSYVSMREEGIIE</sequence>
<evidence type="ECO:0000256" key="7">
    <source>
        <dbReference type="RuleBase" id="RU003797"/>
    </source>
</evidence>
<dbReference type="GO" id="GO:0046872">
    <property type="term" value="F:metal ion binding"/>
    <property type="evidence" value="ECO:0007669"/>
    <property type="project" value="UniProtKB-KW"/>
</dbReference>
<keyword evidence="2" id="KW-0645">Protease</keyword>
<dbReference type="PROSITE" id="PS50249">
    <property type="entry name" value="MPN"/>
    <property type="match status" value="1"/>
</dbReference>
<evidence type="ECO:0000256" key="1">
    <source>
        <dbReference type="ARBA" id="ARBA00010243"/>
    </source>
</evidence>
<comment type="similarity">
    <text evidence="1 7">Belongs to the UPF0758 family.</text>
</comment>
<dbReference type="InterPro" id="IPR020891">
    <property type="entry name" value="UPF0758_CS"/>
</dbReference>
<dbReference type="RefSeq" id="WP_136953911.1">
    <property type="nucleotide sequence ID" value="NZ_CP039712.1"/>
</dbReference>
<dbReference type="InterPro" id="IPR037518">
    <property type="entry name" value="MPN"/>
</dbReference>
<gene>
    <name evidence="8" type="ORF">FA707_08960</name>
</gene>
<evidence type="ECO:0000256" key="2">
    <source>
        <dbReference type="ARBA" id="ARBA00022670"/>
    </source>
</evidence>
<dbReference type="InterPro" id="IPR046778">
    <property type="entry name" value="UPF0758_N"/>
</dbReference>
<evidence type="ECO:0000313" key="8">
    <source>
        <dbReference type="EMBL" id="QCI87089.1"/>
    </source>
</evidence>
<evidence type="ECO:0000256" key="3">
    <source>
        <dbReference type="ARBA" id="ARBA00022723"/>
    </source>
</evidence>
<dbReference type="Proteomes" id="UP000298615">
    <property type="component" value="Chromosome"/>
</dbReference>
<dbReference type="GO" id="GO:0008237">
    <property type="term" value="F:metallopeptidase activity"/>
    <property type="evidence" value="ECO:0007669"/>
    <property type="project" value="UniProtKB-KW"/>
</dbReference>
<dbReference type="Gene3D" id="3.40.140.10">
    <property type="entry name" value="Cytidine Deaminase, domain 2"/>
    <property type="match status" value="1"/>
</dbReference>
<dbReference type="PANTHER" id="PTHR30471:SF3">
    <property type="entry name" value="UPF0758 PROTEIN YEES-RELATED"/>
    <property type="match status" value="1"/>
</dbReference>
<keyword evidence="3" id="KW-0479">Metal-binding</keyword>
<dbReference type="EMBL" id="CP039712">
    <property type="protein sequence ID" value="QCI87089.1"/>
    <property type="molecule type" value="Genomic_DNA"/>
</dbReference>
<dbReference type="PROSITE" id="PS01302">
    <property type="entry name" value="UPF0758"/>
    <property type="match status" value="1"/>
</dbReference>
<dbReference type="OrthoDB" id="9804482at2"/>
<dbReference type="SUPFAM" id="SSF47781">
    <property type="entry name" value="RuvA domain 2-like"/>
    <property type="match status" value="1"/>
</dbReference>
<name>A0A4D7CSD1_9ENTE</name>
<dbReference type="PANTHER" id="PTHR30471">
    <property type="entry name" value="DNA REPAIR PROTEIN RADC"/>
    <property type="match status" value="1"/>
</dbReference>
<proteinExistence type="inferred from homology"/>
<dbReference type="Pfam" id="PF20582">
    <property type="entry name" value="UPF0758_N"/>
    <property type="match status" value="1"/>
</dbReference>
<dbReference type="NCBIfam" id="NF000642">
    <property type="entry name" value="PRK00024.1"/>
    <property type="match status" value="1"/>
</dbReference>
<evidence type="ECO:0000256" key="5">
    <source>
        <dbReference type="ARBA" id="ARBA00022833"/>
    </source>
</evidence>
<dbReference type="Gene3D" id="1.10.150.20">
    <property type="entry name" value="5' to 3' exonuclease, C-terminal subdomain"/>
    <property type="match status" value="1"/>
</dbReference>
<evidence type="ECO:0000313" key="9">
    <source>
        <dbReference type="Proteomes" id="UP000298615"/>
    </source>
</evidence>
<keyword evidence="5" id="KW-0862">Zinc</keyword>
<dbReference type="AlphaFoldDB" id="A0A4D7CSD1"/>
<keyword evidence="4" id="KW-0378">Hydrolase</keyword>
<accession>A0A4D7CSD1</accession>
<reference evidence="8 9" key="1">
    <citation type="submission" date="2019-04" db="EMBL/GenBank/DDBJ databases">
        <title>Vagococcus sp. nov., isolated from faeces of yaks (Bos grunniens).</title>
        <authorList>
            <person name="Ge Y."/>
        </authorList>
    </citation>
    <scope>NUCLEOTIDE SEQUENCE [LARGE SCALE GENOMIC DNA]</scope>
    <source>
        <strain evidence="8 9">MN-17</strain>
    </source>
</reference>
<dbReference type="NCBIfam" id="TIGR00608">
    <property type="entry name" value="radc"/>
    <property type="match status" value="1"/>
</dbReference>
<evidence type="ECO:0000256" key="6">
    <source>
        <dbReference type="ARBA" id="ARBA00023049"/>
    </source>
</evidence>
<protein>
    <submittedName>
        <fullName evidence="8">JAB domain-containing protein</fullName>
    </submittedName>
</protein>
<dbReference type="GO" id="GO:0006508">
    <property type="term" value="P:proteolysis"/>
    <property type="evidence" value="ECO:0007669"/>
    <property type="project" value="UniProtKB-KW"/>
</dbReference>
<organism evidence="8 9">
    <name type="scientific">Vagococcus zengguangii</name>
    <dbReference type="NCBI Taxonomy" id="2571750"/>
    <lineage>
        <taxon>Bacteria</taxon>
        <taxon>Bacillati</taxon>
        <taxon>Bacillota</taxon>
        <taxon>Bacilli</taxon>
        <taxon>Lactobacillales</taxon>
        <taxon>Enterococcaceae</taxon>
        <taxon>Vagococcus</taxon>
    </lineage>
</organism>
<dbReference type="KEGG" id="vao:FA707_08960"/>
<dbReference type="InterPro" id="IPR025657">
    <property type="entry name" value="RadC_JAB"/>
</dbReference>
<keyword evidence="9" id="KW-1185">Reference proteome</keyword>
<dbReference type="InterPro" id="IPR010994">
    <property type="entry name" value="RuvA_2-like"/>
</dbReference>
<evidence type="ECO:0000256" key="4">
    <source>
        <dbReference type="ARBA" id="ARBA00022801"/>
    </source>
</evidence>
<dbReference type="InterPro" id="IPR001405">
    <property type="entry name" value="UPF0758"/>
</dbReference>
<dbReference type="Pfam" id="PF04002">
    <property type="entry name" value="RadC"/>
    <property type="match status" value="1"/>
</dbReference>